<proteinExistence type="inferred from homology"/>
<dbReference type="InterPro" id="IPR000048">
    <property type="entry name" value="IQ_motif_EF-hand-BS"/>
</dbReference>
<feature type="transmembrane region" description="Helical" evidence="10">
    <location>
        <begin position="241"/>
        <end position="265"/>
    </location>
</feature>
<dbReference type="PANTHER" id="PTHR31250">
    <property type="entry name" value="IQ DOMAIN-CONTAINING PROTEIN IQM3"/>
    <property type="match status" value="1"/>
</dbReference>
<feature type="region of interest" description="Disordered" evidence="9">
    <location>
        <begin position="1118"/>
        <end position="1223"/>
    </location>
</feature>
<feature type="compositionally biased region" description="Basic and acidic residues" evidence="9">
    <location>
        <begin position="13"/>
        <end position="24"/>
    </location>
</feature>
<feature type="transmembrane region" description="Helical" evidence="10">
    <location>
        <begin position="277"/>
        <end position="298"/>
    </location>
</feature>
<reference evidence="11 12" key="1">
    <citation type="submission" date="2018-10" db="EMBL/GenBank/DDBJ databases">
        <title>A high-quality apple genome assembly.</title>
        <authorList>
            <person name="Hu J."/>
        </authorList>
    </citation>
    <scope>NUCLEOTIDE SEQUENCE [LARGE SCALE GENOMIC DNA]</scope>
    <source>
        <strain evidence="12">cv. HFTH1</strain>
        <tissue evidence="11">Young leaf</tissue>
    </source>
</reference>
<dbReference type="PANTHER" id="PTHR31250:SF27">
    <property type="entry name" value="IQ DOMAIN-CONTAINING PROTEIN IQM5"/>
    <property type="match status" value="1"/>
</dbReference>
<evidence type="ECO:0000256" key="7">
    <source>
        <dbReference type="ARBA" id="ARBA00024341"/>
    </source>
</evidence>
<organism evidence="11 12">
    <name type="scientific">Malus domestica</name>
    <name type="common">Apple</name>
    <name type="synonym">Pyrus malus</name>
    <dbReference type="NCBI Taxonomy" id="3750"/>
    <lineage>
        <taxon>Eukaryota</taxon>
        <taxon>Viridiplantae</taxon>
        <taxon>Streptophyta</taxon>
        <taxon>Embryophyta</taxon>
        <taxon>Tracheophyta</taxon>
        <taxon>Spermatophyta</taxon>
        <taxon>Magnoliopsida</taxon>
        <taxon>eudicotyledons</taxon>
        <taxon>Gunneridae</taxon>
        <taxon>Pentapetalae</taxon>
        <taxon>rosids</taxon>
        <taxon>fabids</taxon>
        <taxon>Rosales</taxon>
        <taxon>Rosaceae</taxon>
        <taxon>Amygdaloideae</taxon>
        <taxon>Maleae</taxon>
        <taxon>Malus</taxon>
    </lineage>
</organism>
<evidence type="ECO:0000313" key="11">
    <source>
        <dbReference type="EMBL" id="RXH72972.1"/>
    </source>
</evidence>
<feature type="region of interest" description="Disordered" evidence="9">
    <location>
        <begin position="1228"/>
        <end position="1247"/>
    </location>
</feature>
<keyword evidence="4" id="KW-0677">Repeat</keyword>
<feature type="compositionally biased region" description="Low complexity" evidence="9">
    <location>
        <begin position="1190"/>
        <end position="1201"/>
    </location>
</feature>
<evidence type="ECO:0000256" key="9">
    <source>
        <dbReference type="SAM" id="MobiDB-lite"/>
    </source>
</evidence>
<feature type="compositionally biased region" description="Polar residues" evidence="9">
    <location>
        <begin position="1174"/>
        <end position="1183"/>
    </location>
</feature>
<evidence type="ECO:0000256" key="1">
    <source>
        <dbReference type="ARBA" id="ARBA00004123"/>
    </source>
</evidence>
<sequence>MGITETVMAKSMSFERKEGRDHSETNSSSNGSDKVYIERSTNFKNWVSTEPKIEASDSIFESPDLTSSIGRNGEVVEINKPTILFLERNAAATKIQKVYRTYRTTRTNAAATRIQKVYKRYRTRRNFADCAVVVEELWLKALDLGARKRSSEALDIEKHETIESLRARTRARASGQIDPRHRYGHNLEFYYDVWCDCDSKQPFFYWLDIGDGKNINLSKCPRTELQRQCISNLGQRQNSRYLVPTISVEWTFLVIGLCLEILSIAFDQAASPSKPRYALFGMTLAIAVLLICIWELIYKGKKEGVVLRRWGKLWWFYYPHSAQIFGTLPDFYGLLGSTSQCICSTVQYVCFSHHADNPIKVSLWPAIFLSYNRDLRTSSREVLHQVKSLHKVQAQTVCSHLGCSMMGLPSPNYFFHPSSISFNYWEFTQSKLEACDHSKRINHETLQIKKPTILLPEPVTLSTDSTPLPVSELDAAATKVQKVYKSYRTRRNLADCAVLVEELWWQALDFAALKRSSVSFYNIEKHESAESRWSRAMTRAAKVGKGLCKDEKAQKLALQHWLEAIDPRHRYGHNLQFYHDVWSNSKSTQPFFYWLDVGDGKDTNLNKCPRSPLQRQCIQYLGPKERVAYEVIVENGKLVYRQRGMRVDTVEGSKWIFVLSTSRALYVGQKKKGTFQHSSFLSGGATTAAGRLVAHNGVLEAIWPYSGHYLPTEDNFKEFIIFLKEHQVDLTTVKMCATDDDKASFTVPYEESSLEINDDNPDRPKINGSNGSIPIDHQHEWVGPNIANAEGPVCDPSRRLSCKWASGLGPRIGCVRDYPVNLQCKALEQVNLSPKVTLSRRGSCAPIPSPRPCPKIRVSPRLAFMGLPTPTEKVSGKSKKWKLWRSSSGDLGSSWKGFKGNYRTGSEGSDSPRGADAYNAAVAAVVRAPPKDFRVVRQEWAAIRIQTAFRGFLARRALKALRGIVRLQALVRGRQVRKQAAVTLRCMQALVRVQARVRARRVRMSMEGQAVQNMINERRTQADLLKEAEEGWCDSKGTIDDVKAKIQMRQEGAFKRERAIAYALAQKQWKSTPDLNSNSHTRSSVYSLNKNNEFEKNSWGWSWLERWMSAKPWETRLMEESHDDSSEITPPPKSRADPFVGKQHSKSSEPCSVKVRKNNVTTRISAKPPHIGQATRSSSSPSSELWYDESSASSSLCTSTTPVSGNTGLASDRTDDSCNYKPSYMNLTESTKAKQKPHSYLSRRTQRQSMDEFQFLKRSGVFSNGDSKSSAGSELSSANFSRPLCMPTRLEKNSVQLR</sequence>
<keyword evidence="10" id="KW-0812">Transmembrane</keyword>
<name>A0A498HSL7_MALDO</name>
<dbReference type="FunFam" id="1.20.5.190:FF:000062">
    <property type="entry name" value="IQ-domain 11"/>
    <property type="match status" value="1"/>
</dbReference>
<dbReference type="GO" id="GO:0005634">
    <property type="term" value="C:nucleus"/>
    <property type="evidence" value="ECO:0007669"/>
    <property type="project" value="UniProtKB-SubCell"/>
</dbReference>
<gene>
    <name evidence="11" type="ORF">DVH24_012656</name>
</gene>
<dbReference type="Pfam" id="PF00612">
    <property type="entry name" value="IQ"/>
    <property type="match status" value="4"/>
</dbReference>
<evidence type="ECO:0000313" key="12">
    <source>
        <dbReference type="Proteomes" id="UP000290289"/>
    </source>
</evidence>
<comment type="subcellular location">
    <subcellularLocation>
        <location evidence="2">Cytoplasm</location>
    </subcellularLocation>
    <subcellularLocation>
        <location evidence="1">Nucleus</location>
    </subcellularLocation>
</comment>
<keyword evidence="12" id="KW-1185">Reference proteome</keyword>
<keyword evidence="3" id="KW-0963">Cytoplasm</keyword>
<evidence type="ECO:0000256" key="8">
    <source>
        <dbReference type="ARBA" id="ARBA00024378"/>
    </source>
</evidence>
<dbReference type="STRING" id="3750.A0A498HSL7"/>
<comment type="subunit">
    <text evidence="8">Binds to multiple calmodulin (CaM) in the presence of Ca(2+) and CaM-like proteins.</text>
</comment>
<dbReference type="Proteomes" id="UP000290289">
    <property type="component" value="Chromosome 15"/>
</dbReference>
<evidence type="ECO:0008006" key="13">
    <source>
        <dbReference type="Google" id="ProtNLM"/>
    </source>
</evidence>
<dbReference type="CDD" id="cd23767">
    <property type="entry name" value="IQCD"/>
    <property type="match status" value="1"/>
</dbReference>
<dbReference type="InterPro" id="IPR044159">
    <property type="entry name" value="IQM"/>
</dbReference>
<feature type="region of interest" description="Disordered" evidence="9">
    <location>
        <begin position="1"/>
        <end position="33"/>
    </location>
</feature>
<evidence type="ECO:0000256" key="5">
    <source>
        <dbReference type="ARBA" id="ARBA00022860"/>
    </source>
</evidence>
<evidence type="ECO:0000256" key="4">
    <source>
        <dbReference type="ARBA" id="ARBA00022737"/>
    </source>
</evidence>
<protein>
    <recommendedName>
        <fullName evidence="13">Calmodulin-binding domain-containing protein</fullName>
    </recommendedName>
</protein>
<evidence type="ECO:0000256" key="3">
    <source>
        <dbReference type="ARBA" id="ARBA00022490"/>
    </source>
</evidence>
<dbReference type="GO" id="GO:0005516">
    <property type="term" value="F:calmodulin binding"/>
    <property type="evidence" value="ECO:0007669"/>
    <property type="project" value="UniProtKB-KW"/>
</dbReference>
<evidence type="ECO:0000256" key="10">
    <source>
        <dbReference type="SAM" id="Phobius"/>
    </source>
</evidence>
<comment type="caution">
    <text evidence="11">The sequence shown here is derived from an EMBL/GenBank/DDBJ whole genome shotgun (WGS) entry which is preliminary data.</text>
</comment>
<evidence type="ECO:0000256" key="6">
    <source>
        <dbReference type="ARBA" id="ARBA00023242"/>
    </source>
</evidence>
<comment type="similarity">
    <text evidence="7">Belongs to the IQD family.</text>
</comment>
<dbReference type="GO" id="GO:0005737">
    <property type="term" value="C:cytoplasm"/>
    <property type="evidence" value="ECO:0007669"/>
    <property type="project" value="UniProtKB-SubCell"/>
</dbReference>
<keyword evidence="10" id="KW-0472">Membrane</keyword>
<dbReference type="EMBL" id="RDQH01000341">
    <property type="protein sequence ID" value="RXH72972.1"/>
    <property type="molecule type" value="Genomic_DNA"/>
</dbReference>
<dbReference type="PROSITE" id="PS50096">
    <property type="entry name" value="IQ"/>
    <property type="match status" value="3"/>
</dbReference>
<keyword evidence="5" id="KW-0112">Calmodulin-binding</keyword>
<keyword evidence="10" id="KW-1133">Transmembrane helix</keyword>
<dbReference type="SMART" id="SM00015">
    <property type="entry name" value="IQ"/>
    <property type="match status" value="5"/>
</dbReference>
<accession>A0A498HSL7</accession>
<evidence type="ECO:0000256" key="2">
    <source>
        <dbReference type="ARBA" id="ARBA00004496"/>
    </source>
</evidence>
<keyword evidence="6" id="KW-0539">Nucleus</keyword>